<gene>
    <name evidence="2" type="ORF">GOBAR_AA22795</name>
</gene>
<dbReference type="GO" id="GO:0030544">
    <property type="term" value="F:Hsp70 protein binding"/>
    <property type="evidence" value="ECO:0007669"/>
    <property type="project" value="InterPro"/>
</dbReference>
<protein>
    <submittedName>
        <fullName evidence="2">Uncharacterized protein</fullName>
    </submittedName>
</protein>
<dbReference type="Gene3D" id="1.10.10.60">
    <property type="entry name" value="Homeodomain-like"/>
    <property type="match status" value="1"/>
</dbReference>
<dbReference type="InterPro" id="IPR002885">
    <property type="entry name" value="PPR_rpt"/>
</dbReference>
<dbReference type="Proteomes" id="UP000239757">
    <property type="component" value="Unassembled WGS sequence"/>
</dbReference>
<dbReference type="GO" id="GO:0006450">
    <property type="term" value="P:regulation of translational fidelity"/>
    <property type="evidence" value="ECO:0007669"/>
    <property type="project" value="InterPro"/>
</dbReference>
<accession>A0A2P5X3D6</accession>
<dbReference type="InterPro" id="IPR009057">
    <property type="entry name" value="Homeodomain-like_sf"/>
</dbReference>
<dbReference type="PANTHER" id="PTHR43999:SF1">
    <property type="entry name" value="DNAJ HOMOLOG SUBFAMILY C MEMBER 2"/>
    <property type="match status" value="1"/>
</dbReference>
<dbReference type="OrthoDB" id="10250354at2759"/>
<dbReference type="AlphaFoldDB" id="A0A2P5X3D6"/>
<organism evidence="2 3">
    <name type="scientific">Gossypium barbadense</name>
    <name type="common">Sea Island cotton</name>
    <name type="synonym">Hibiscus barbadensis</name>
    <dbReference type="NCBI Taxonomy" id="3634"/>
    <lineage>
        <taxon>Eukaryota</taxon>
        <taxon>Viridiplantae</taxon>
        <taxon>Streptophyta</taxon>
        <taxon>Embryophyta</taxon>
        <taxon>Tracheophyta</taxon>
        <taxon>Spermatophyta</taxon>
        <taxon>Magnoliopsida</taxon>
        <taxon>eudicotyledons</taxon>
        <taxon>Gunneridae</taxon>
        <taxon>Pentapetalae</taxon>
        <taxon>rosids</taxon>
        <taxon>malvids</taxon>
        <taxon>Malvales</taxon>
        <taxon>Malvaceae</taxon>
        <taxon>Malvoideae</taxon>
        <taxon>Gossypium</taxon>
    </lineage>
</organism>
<dbReference type="InterPro" id="IPR044634">
    <property type="entry name" value="Zuotin/DnaJC2"/>
</dbReference>
<dbReference type="PROSITE" id="PS51375">
    <property type="entry name" value="PPR"/>
    <property type="match status" value="1"/>
</dbReference>
<dbReference type="EMBL" id="KZ665774">
    <property type="protein sequence ID" value="PPR97857.1"/>
    <property type="molecule type" value="Genomic_DNA"/>
</dbReference>
<proteinExistence type="predicted"/>
<dbReference type="CDD" id="cd00167">
    <property type="entry name" value="SANT"/>
    <property type="match status" value="1"/>
</dbReference>
<dbReference type="InterPro" id="IPR001005">
    <property type="entry name" value="SANT/Myb"/>
</dbReference>
<feature type="repeat" description="PPR" evidence="1">
    <location>
        <begin position="139"/>
        <end position="173"/>
    </location>
</feature>
<dbReference type="GO" id="GO:0005829">
    <property type="term" value="C:cytosol"/>
    <property type="evidence" value="ECO:0007669"/>
    <property type="project" value="TreeGrafter"/>
</dbReference>
<name>A0A2P5X3D6_GOSBA</name>
<evidence type="ECO:0000256" key="1">
    <source>
        <dbReference type="PROSITE-ProRule" id="PRU00708"/>
    </source>
</evidence>
<evidence type="ECO:0000313" key="3">
    <source>
        <dbReference type="Proteomes" id="UP000239757"/>
    </source>
</evidence>
<sequence>MRYLVKFQHFLSQSKAPQANLKSQAETGTIPSLFQEITDILGVVNVTSDETKFGFSITPRTNAKELEFIEQSLARRPGVCQNASLSYGILQGDEQDVWSAVQERALIQALKTFPKETSQHWERVATAVPGKTNKGLSLDPRYFEILIKGLCRADRIADALEILDIMKTRQLVSEKVMLAKTLYPKHGKYSIRLEERGIRPYLESIFSIH</sequence>
<dbReference type="PANTHER" id="PTHR43999">
    <property type="entry name" value="DNAJ HOMOLOG SUBFAMILY C MEMBER 2"/>
    <property type="match status" value="1"/>
</dbReference>
<dbReference type="GO" id="GO:0051083">
    <property type="term" value="P:'de novo' cotranslational protein folding"/>
    <property type="evidence" value="ECO:0007669"/>
    <property type="project" value="InterPro"/>
</dbReference>
<evidence type="ECO:0000313" key="2">
    <source>
        <dbReference type="EMBL" id="PPR97857.1"/>
    </source>
</evidence>
<dbReference type="Pfam" id="PF12854">
    <property type="entry name" value="PPR_1"/>
    <property type="match status" value="1"/>
</dbReference>
<dbReference type="SUPFAM" id="SSF46689">
    <property type="entry name" value="Homeodomain-like"/>
    <property type="match status" value="1"/>
</dbReference>
<dbReference type="GO" id="GO:0043022">
    <property type="term" value="F:ribosome binding"/>
    <property type="evidence" value="ECO:0007669"/>
    <property type="project" value="InterPro"/>
</dbReference>
<reference evidence="2 3" key="1">
    <citation type="submission" date="2015-01" db="EMBL/GenBank/DDBJ databases">
        <title>Genome of allotetraploid Gossypium barbadense reveals genomic plasticity and fiber elongation in cotton evolution.</title>
        <authorList>
            <person name="Chen X."/>
            <person name="Liu X."/>
            <person name="Zhao B."/>
            <person name="Zheng H."/>
            <person name="Hu Y."/>
            <person name="Lu G."/>
            <person name="Yang C."/>
            <person name="Chen J."/>
            <person name="Shan C."/>
            <person name="Zhang L."/>
            <person name="Zhou Y."/>
            <person name="Wang L."/>
            <person name="Guo W."/>
            <person name="Bai Y."/>
            <person name="Ruan J."/>
            <person name="Shangguan X."/>
            <person name="Mao Y."/>
            <person name="Jiang J."/>
            <person name="Zhu Y."/>
            <person name="Lei J."/>
            <person name="Kang H."/>
            <person name="Chen S."/>
            <person name="He X."/>
            <person name="Wang R."/>
            <person name="Wang Y."/>
            <person name="Chen J."/>
            <person name="Wang L."/>
            <person name="Yu S."/>
            <person name="Wang B."/>
            <person name="Wei J."/>
            <person name="Song S."/>
            <person name="Lu X."/>
            <person name="Gao Z."/>
            <person name="Gu W."/>
            <person name="Deng X."/>
            <person name="Ma D."/>
            <person name="Wang S."/>
            <person name="Liang W."/>
            <person name="Fang L."/>
            <person name="Cai C."/>
            <person name="Zhu X."/>
            <person name="Zhou B."/>
            <person name="Zhang Y."/>
            <person name="Chen Z."/>
            <person name="Xu S."/>
            <person name="Zhu R."/>
            <person name="Wang S."/>
            <person name="Zhang T."/>
            <person name="Zhao G."/>
        </authorList>
    </citation>
    <scope>NUCLEOTIDE SEQUENCE [LARGE SCALE GENOMIC DNA]</scope>
    <source>
        <strain evidence="3">cv. Xinhai21</strain>
        <tissue evidence="2">Leaf</tissue>
    </source>
</reference>